<evidence type="ECO:0000256" key="7">
    <source>
        <dbReference type="ARBA" id="ARBA00023136"/>
    </source>
</evidence>
<evidence type="ECO:0000256" key="2">
    <source>
        <dbReference type="ARBA" id="ARBA00022448"/>
    </source>
</evidence>
<dbReference type="GO" id="GO:0008320">
    <property type="term" value="F:protein transmembrane transporter activity"/>
    <property type="evidence" value="ECO:0007669"/>
    <property type="project" value="InterPro"/>
</dbReference>
<evidence type="ECO:0000256" key="8">
    <source>
        <dbReference type="SAM" id="Coils"/>
    </source>
</evidence>
<dbReference type="InterPro" id="IPR005807">
    <property type="entry name" value="SecE_bac"/>
</dbReference>
<dbReference type="Pfam" id="PF00584">
    <property type="entry name" value="SecE"/>
    <property type="match status" value="1"/>
</dbReference>
<evidence type="ECO:0000256" key="9">
    <source>
        <dbReference type="SAM" id="Phobius"/>
    </source>
</evidence>
<dbReference type="GO" id="GO:0006605">
    <property type="term" value="P:protein targeting"/>
    <property type="evidence" value="ECO:0007669"/>
    <property type="project" value="InterPro"/>
</dbReference>
<dbReference type="GO" id="GO:0006886">
    <property type="term" value="P:intracellular protein transport"/>
    <property type="evidence" value="ECO:0007669"/>
    <property type="project" value="InterPro"/>
</dbReference>
<organism evidence="10 11">
    <name type="scientific">Mycoplasma phocimorsus</name>
    <dbReference type="NCBI Taxonomy" id="3045839"/>
    <lineage>
        <taxon>Bacteria</taxon>
        <taxon>Bacillati</taxon>
        <taxon>Mycoplasmatota</taxon>
        <taxon>Mollicutes</taxon>
        <taxon>Mycoplasmataceae</taxon>
        <taxon>Mycoplasma</taxon>
    </lineage>
</organism>
<feature type="transmembrane region" description="Helical" evidence="9">
    <location>
        <begin position="148"/>
        <end position="172"/>
    </location>
</feature>
<dbReference type="GO" id="GO:0016020">
    <property type="term" value="C:membrane"/>
    <property type="evidence" value="ECO:0007669"/>
    <property type="project" value="UniProtKB-SubCell"/>
</dbReference>
<dbReference type="AlphaFoldDB" id="A0AAJ1PT40"/>
<keyword evidence="4" id="KW-0653">Protein transport</keyword>
<dbReference type="NCBIfam" id="TIGR00964">
    <property type="entry name" value="secE_bact"/>
    <property type="match status" value="1"/>
</dbReference>
<feature type="coiled-coil region" evidence="8">
    <location>
        <begin position="1"/>
        <end position="74"/>
    </location>
</feature>
<sequence>MNEKENKKLKKEREKKQLQELSLKFKEDLENLKSERKNKLQELQIQYEQKIKEYKNFEEEVRKTQKNSKSFSRKSLYEAIHNKWISLKKWKEAETNYINEWAKEEYEELNKKYYGKSLGNKKLYMRKFIKELKMVRWPNGKKMKKSMIIVLVFTLIFTLITLAITTIVNIIITSLGG</sequence>
<evidence type="ECO:0000256" key="5">
    <source>
        <dbReference type="ARBA" id="ARBA00022989"/>
    </source>
</evidence>
<keyword evidence="3 9" id="KW-0812">Transmembrane</keyword>
<name>A0AAJ1PT40_9MOLU</name>
<dbReference type="Proteomes" id="UP001224428">
    <property type="component" value="Unassembled WGS sequence"/>
</dbReference>
<evidence type="ECO:0000256" key="4">
    <source>
        <dbReference type="ARBA" id="ARBA00022927"/>
    </source>
</evidence>
<keyword evidence="11" id="KW-1185">Reference proteome</keyword>
<evidence type="ECO:0000313" key="11">
    <source>
        <dbReference type="Proteomes" id="UP001224428"/>
    </source>
</evidence>
<evidence type="ECO:0000313" key="10">
    <source>
        <dbReference type="EMBL" id="MDJ1646046.1"/>
    </source>
</evidence>
<accession>A0AAJ1PT40</accession>
<proteinExistence type="predicted"/>
<keyword evidence="7 9" id="KW-0472">Membrane</keyword>
<dbReference type="EMBL" id="JASDDP010000025">
    <property type="protein sequence ID" value="MDJ1646046.1"/>
    <property type="molecule type" value="Genomic_DNA"/>
</dbReference>
<gene>
    <name evidence="10" type="primary">secE</name>
    <name evidence="10" type="ORF">QLQ80_03075</name>
</gene>
<evidence type="ECO:0000256" key="6">
    <source>
        <dbReference type="ARBA" id="ARBA00023010"/>
    </source>
</evidence>
<dbReference type="RefSeq" id="WP_283823770.1">
    <property type="nucleotide sequence ID" value="NZ_JASDAY010000022.1"/>
</dbReference>
<protein>
    <submittedName>
        <fullName evidence="10">Preprotein translocase subunit SecE</fullName>
    </submittedName>
</protein>
<keyword evidence="5 9" id="KW-1133">Transmembrane helix</keyword>
<comment type="subcellular location">
    <subcellularLocation>
        <location evidence="1">Membrane</location>
    </subcellularLocation>
</comment>
<evidence type="ECO:0000256" key="3">
    <source>
        <dbReference type="ARBA" id="ARBA00022692"/>
    </source>
</evidence>
<dbReference type="GO" id="GO:0009306">
    <property type="term" value="P:protein secretion"/>
    <property type="evidence" value="ECO:0007669"/>
    <property type="project" value="InterPro"/>
</dbReference>
<evidence type="ECO:0000256" key="1">
    <source>
        <dbReference type="ARBA" id="ARBA00004370"/>
    </source>
</evidence>
<reference evidence="10" key="1">
    <citation type="submission" date="2023-05" db="EMBL/GenBank/DDBJ databases">
        <title>Mycoplasma phocimorsus sp. nov., isolated from Scandinavian patients with seal finger or septic arthritis after contact with seals.</title>
        <authorList>
            <person name="Skafte-Holm A."/>
            <person name="Pedersen T.R."/>
            <person name="Froelund M."/>
            <person name="Stegger M."/>
            <person name="Qvortrup K."/>
            <person name="Michaels D.L."/>
            <person name="Brown D.R."/>
            <person name="Jensen J.S."/>
        </authorList>
    </citation>
    <scope>NUCLEOTIDE SEQUENCE</scope>
    <source>
        <strain evidence="10">M5725</strain>
    </source>
</reference>
<dbReference type="InterPro" id="IPR001901">
    <property type="entry name" value="Translocase_SecE/Sec61-g"/>
</dbReference>
<comment type="caution">
    <text evidence="10">The sequence shown here is derived from an EMBL/GenBank/DDBJ whole genome shotgun (WGS) entry which is preliminary data.</text>
</comment>
<keyword evidence="2" id="KW-0813">Transport</keyword>
<dbReference type="Gene3D" id="1.20.5.1030">
    <property type="entry name" value="Preprotein translocase secy subunit"/>
    <property type="match status" value="1"/>
</dbReference>
<keyword evidence="8" id="KW-0175">Coiled coil</keyword>
<keyword evidence="6" id="KW-0811">Translocation</keyword>
<dbReference type="InterPro" id="IPR038379">
    <property type="entry name" value="SecE_sf"/>
</dbReference>